<protein>
    <submittedName>
        <fullName evidence="2">PAPS reductase</fullName>
    </submittedName>
</protein>
<reference evidence="2" key="1">
    <citation type="journal article" date="2021" name="Proc. Natl. Acad. Sci. U.S.A.">
        <title>A Catalog of Tens of Thousands of Viruses from Human Metagenomes Reveals Hidden Associations with Chronic Diseases.</title>
        <authorList>
            <person name="Tisza M.J."/>
            <person name="Buck C.B."/>
        </authorList>
    </citation>
    <scope>NUCLEOTIDE SEQUENCE</scope>
    <source>
        <strain evidence="2">CtmHK36</strain>
    </source>
</reference>
<dbReference type="InterPro" id="IPR014729">
    <property type="entry name" value="Rossmann-like_a/b/a_fold"/>
</dbReference>
<organism evidence="2">
    <name type="scientific">Siphoviridae sp. ctmHK36</name>
    <dbReference type="NCBI Taxonomy" id="2827931"/>
    <lineage>
        <taxon>Viruses</taxon>
        <taxon>Duplodnaviria</taxon>
        <taxon>Heunggongvirae</taxon>
        <taxon>Uroviricota</taxon>
        <taxon>Caudoviricetes</taxon>
    </lineage>
</organism>
<dbReference type="Gene3D" id="3.40.50.620">
    <property type="entry name" value="HUPs"/>
    <property type="match status" value="1"/>
</dbReference>
<evidence type="ECO:0000313" key="2">
    <source>
        <dbReference type="EMBL" id="DAF60389.1"/>
    </source>
</evidence>
<feature type="domain" description="Phosphoadenosine phosphosulphate reductase" evidence="1">
    <location>
        <begin position="82"/>
        <end position="232"/>
    </location>
</feature>
<dbReference type="InterPro" id="IPR002500">
    <property type="entry name" value="PAPS_reduct_dom"/>
</dbReference>
<evidence type="ECO:0000259" key="1">
    <source>
        <dbReference type="Pfam" id="PF01507"/>
    </source>
</evidence>
<dbReference type="EMBL" id="BK032788">
    <property type="protein sequence ID" value="DAF60389.1"/>
    <property type="molecule type" value="Genomic_DNA"/>
</dbReference>
<dbReference type="SUPFAM" id="SSF52402">
    <property type="entry name" value="Adenine nucleotide alpha hydrolases-like"/>
    <property type="match status" value="1"/>
</dbReference>
<dbReference type="Pfam" id="PF01507">
    <property type="entry name" value="PAPS_reduct"/>
    <property type="match status" value="1"/>
</dbReference>
<proteinExistence type="predicted"/>
<accession>A0A8S5TAN9</accession>
<sequence length="293" mass="34184">MELKVALMVAICRLSQLVQERTTLLSVLTTDLTGDVKGTLGVNGLSSIPPFNLLRRMQELKRAKEIIEEIAKQTDSILLFHSLSGKDSIVLLDLLYGRFKRVVCVYMYLVKDLDHIMRYYSYAKNKYPNIEFIQVPHYALYNYIKSGYMGIKKNPKQRQWTLAEITDKLREKLGIEWACYGFKQSDSLNRRLMLRSYSDGKEAINYKTKKVYPLSTYKNGDVLDYIQDHRLKNPEVCGTNKQSSGVDIMDIEYQRFLKDCYPQDLEKIYKVFPLSRVVMMQANKNNKDYEEGK</sequence>
<dbReference type="GO" id="GO:0003824">
    <property type="term" value="F:catalytic activity"/>
    <property type="evidence" value="ECO:0007669"/>
    <property type="project" value="InterPro"/>
</dbReference>
<name>A0A8S5TAN9_9CAUD</name>